<dbReference type="SUPFAM" id="SSF57756">
    <property type="entry name" value="Retrovirus zinc finger-like domains"/>
    <property type="match status" value="1"/>
</dbReference>
<name>A0ABR0MG48_GOSAR</name>
<accession>A0ABR0MG48</accession>
<evidence type="ECO:0000256" key="1">
    <source>
        <dbReference type="PROSITE-ProRule" id="PRU00047"/>
    </source>
</evidence>
<evidence type="ECO:0000313" key="3">
    <source>
        <dbReference type="EMBL" id="KAK5771334.1"/>
    </source>
</evidence>
<feature type="domain" description="CCHC-type" evidence="2">
    <location>
        <begin position="40"/>
        <end position="55"/>
    </location>
</feature>
<dbReference type="InterPro" id="IPR025836">
    <property type="entry name" value="Zn_knuckle_CX2CX4HX4C"/>
</dbReference>
<sequence>MGGQFARMAVRVDLNRLLISKIRVEGRLQRVEYEGLPNVCFGCGYYGHQKKVCPKLRKENPPMDHEHEATAVKSPAMTKLNHRAEIEEFGS</sequence>
<evidence type="ECO:0000259" key="2">
    <source>
        <dbReference type="PROSITE" id="PS50158"/>
    </source>
</evidence>
<gene>
    <name evidence="3" type="ORF">PVK06_047532</name>
</gene>
<proteinExistence type="predicted"/>
<dbReference type="Proteomes" id="UP001358586">
    <property type="component" value="Chromosome 13"/>
</dbReference>
<reference evidence="3 4" key="1">
    <citation type="submission" date="2023-03" db="EMBL/GenBank/DDBJ databases">
        <title>WGS of Gossypium arboreum.</title>
        <authorList>
            <person name="Yu D."/>
        </authorList>
    </citation>
    <scope>NUCLEOTIDE SEQUENCE [LARGE SCALE GENOMIC DNA]</scope>
    <source>
        <tissue evidence="3">Leaf</tissue>
    </source>
</reference>
<keyword evidence="1" id="KW-0479">Metal-binding</keyword>
<keyword evidence="4" id="KW-1185">Reference proteome</keyword>
<dbReference type="InterPro" id="IPR040256">
    <property type="entry name" value="At4g02000-like"/>
</dbReference>
<dbReference type="InterPro" id="IPR036875">
    <property type="entry name" value="Znf_CCHC_sf"/>
</dbReference>
<keyword evidence="1" id="KW-0862">Zinc</keyword>
<keyword evidence="1" id="KW-0863">Zinc-finger</keyword>
<dbReference type="PROSITE" id="PS50158">
    <property type="entry name" value="ZF_CCHC"/>
    <property type="match status" value="1"/>
</dbReference>
<dbReference type="PANTHER" id="PTHR31286:SF99">
    <property type="entry name" value="DUF4283 DOMAIN-CONTAINING PROTEIN"/>
    <property type="match status" value="1"/>
</dbReference>
<protein>
    <recommendedName>
        <fullName evidence="2">CCHC-type domain-containing protein</fullName>
    </recommendedName>
</protein>
<dbReference type="PANTHER" id="PTHR31286">
    <property type="entry name" value="GLYCINE-RICH CELL WALL STRUCTURAL PROTEIN 1.8-LIKE"/>
    <property type="match status" value="1"/>
</dbReference>
<evidence type="ECO:0000313" key="4">
    <source>
        <dbReference type="Proteomes" id="UP001358586"/>
    </source>
</evidence>
<dbReference type="EMBL" id="JARKNE010000013">
    <property type="protein sequence ID" value="KAK5771334.1"/>
    <property type="molecule type" value="Genomic_DNA"/>
</dbReference>
<organism evidence="3 4">
    <name type="scientific">Gossypium arboreum</name>
    <name type="common">Tree cotton</name>
    <name type="synonym">Gossypium nanking</name>
    <dbReference type="NCBI Taxonomy" id="29729"/>
    <lineage>
        <taxon>Eukaryota</taxon>
        <taxon>Viridiplantae</taxon>
        <taxon>Streptophyta</taxon>
        <taxon>Embryophyta</taxon>
        <taxon>Tracheophyta</taxon>
        <taxon>Spermatophyta</taxon>
        <taxon>Magnoliopsida</taxon>
        <taxon>eudicotyledons</taxon>
        <taxon>Gunneridae</taxon>
        <taxon>Pentapetalae</taxon>
        <taxon>rosids</taxon>
        <taxon>malvids</taxon>
        <taxon>Malvales</taxon>
        <taxon>Malvaceae</taxon>
        <taxon>Malvoideae</taxon>
        <taxon>Gossypium</taxon>
    </lineage>
</organism>
<dbReference type="InterPro" id="IPR001878">
    <property type="entry name" value="Znf_CCHC"/>
</dbReference>
<comment type="caution">
    <text evidence="3">The sequence shown here is derived from an EMBL/GenBank/DDBJ whole genome shotgun (WGS) entry which is preliminary data.</text>
</comment>
<dbReference type="Pfam" id="PF14392">
    <property type="entry name" value="zf-CCHC_4"/>
    <property type="match status" value="1"/>
</dbReference>